<feature type="domain" description="Phospholipase C/D" evidence="1">
    <location>
        <begin position="38"/>
        <end position="126"/>
    </location>
</feature>
<protein>
    <recommendedName>
        <fullName evidence="1">Phospholipase C/D domain-containing protein</fullName>
    </recommendedName>
</protein>
<organism evidence="2 3">
    <name type="scientific">Tritrichomonas musculus</name>
    <dbReference type="NCBI Taxonomy" id="1915356"/>
    <lineage>
        <taxon>Eukaryota</taxon>
        <taxon>Metamonada</taxon>
        <taxon>Parabasalia</taxon>
        <taxon>Tritrichomonadida</taxon>
        <taxon>Tritrichomonadidae</taxon>
        <taxon>Tritrichomonas</taxon>
    </lineage>
</organism>
<proteinExistence type="predicted"/>
<dbReference type="Proteomes" id="UP001470230">
    <property type="component" value="Unassembled WGS sequence"/>
</dbReference>
<name>A0ABR2K1I7_9EUKA</name>
<keyword evidence="3" id="KW-1185">Reference proteome</keyword>
<dbReference type="Pfam" id="PF00882">
    <property type="entry name" value="Zn_dep_PLPC"/>
    <property type="match status" value="1"/>
</dbReference>
<sequence length="257" mass="30005">MIQLFSLFSLSSCWCPFLHQTISRQFSLLQYPYITIPQRQAFLLGSIYADGYDKSITHNVKRLREILNQLDPESEIYWFFMGNFAHIAPDMFAHAGRSRSFIVSHGLKHHISEVIIDSLIVYKYNPPYLTISTSLRNSLDEMGIRPVKSFRFLYPLILLASKFPLYKLLPKIQNDRCPIVNLDSSICNFMNHYNAMHECLRRGFQNFFNQTFTDLRLKEISNELLFDINCCESDILNQTFANDFYAELSPLLAQQSI</sequence>
<gene>
    <name evidence="2" type="ORF">M9Y10_043957</name>
</gene>
<reference evidence="2 3" key="1">
    <citation type="submission" date="2024-04" db="EMBL/GenBank/DDBJ databases">
        <title>Tritrichomonas musculus Genome.</title>
        <authorList>
            <person name="Alves-Ferreira E."/>
            <person name="Grigg M."/>
            <person name="Lorenzi H."/>
            <person name="Galac M."/>
        </authorList>
    </citation>
    <scope>NUCLEOTIDE SEQUENCE [LARGE SCALE GENOMIC DNA]</scope>
    <source>
        <strain evidence="2 3">EAF2021</strain>
    </source>
</reference>
<dbReference type="InterPro" id="IPR029002">
    <property type="entry name" value="PLPC/GPLD1"/>
</dbReference>
<evidence type="ECO:0000313" key="3">
    <source>
        <dbReference type="Proteomes" id="UP001470230"/>
    </source>
</evidence>
<comment type="caution">
    <text evidence="2">The sequence shown here is derived from an EMBL/GenBank/DDBJ whole genome shotgun (WGS) entry which is preliminary data.</text>
</comment>
<evidence type="ECO:0000313" key="2">
    <source>
        <dbReference type="EMBL" id="KAK8884836.1"/>
    </source>
</evidence>
<evidence type="ECO:0000259" key="1">
    <source>
        <dbReference type="Pfam" id="PF00882"/>
    </source>
</evidence>
<accession>A0ABR2K1I7</accession>
<dbReference type="EMBL" id="JAPFFF010000008">
    <property type="protein sequence ID" value="KAK8884836.1"/>
    <property type="molecule type" value="Genomic_DNA"/>
</dbReference>